<feature type="compositionally biased region" description="Basic and acidic residues" evidence="1">
    <location>
        <begin position="54"/>
        <end position="64"/>
    </location>
</feature>
<feature type="compositionally biased region" description="Low complexity" evidence="1">
    <location>
        <begin position="7"/>
        <end position="26"/>
    </location>
</feature>
<dbReference type="AlphaFoldDB" id="A0AAV5SVW0"/>
<reference evidence="2" key="1">
    <citation type="submission" date="2023-10" db="EMBL/GenBank/DDBJ databases">
        <title>Genome assembly of Pristionchus species.</title>
        <authorList>
            <person name="Yoshida K."/>
            <person name="Sommer R.J."/>
        </authorList>
    </citation>
    <scope>NUCLEOTIDE SEQUENCE</scope>
    <source>
        <strain evidence="2">RS0144</strain>
    </source>
</reference>
<keyword evidence="3" id="KW-1185">Reference proteome</keyword>
<feature type="region of interest" description="Disordered" evidence="1">
    <location>
        <begin position="1"/>
        <end position="40"/>
    </location>
</feature>
<gene>
    <name evidence="2" type="ORF">PENTCL1PPCAC_9062</name>
</gene>
<organism evidence="2 3">
    <name type="scientific">Pristionchus entomophagus</name>
    <dbReference type="NCBI Taxonomy" id="358040"/>
    <lineage>
        <taxon>Eukaryota</taxon>
        <taxon>Metazoa</taxon>
        <taxon>Ecdysozoa</taxon>
        <taxon>Nematoda</taxon>
        <taxon>Chromadorea</taxon>
        <taxon>Rhabditida</taxon>
        <taxon>Rhabditina</taxon>
        <taxon>Diplogasteromorpha</taxon>
        <taxon>Diplogasteroidea</taxon>
        <taxon>Neodiplogasteridae</taxon>
        <taxon>Pristionchus</taxon>
    </lineage>
</organism>
<name>A0AAV5SVW0_9BILA</name>
<feature type="compositionally biased region" description="Polar residues" evidence="1">
    <location>
        <begin position="65"/>
        <end position="77"/>
    </location>
</feature>
<accession>A0AAV5SVW0</accession>
<sequence length="83" mass="9531">LRCHRNSSSSSSSSRSSQCTSEQSTSLRATWSATELQPRDTTVAELTSMRRAWSEEHAPMERHTVLTTEQPYHQHNLNCHHHE</sequence>
<evidence type="ECO:0000256" key="1">
    <source>
        <dbReference type="SAM" id="MobiDB-lite"/>
    </source>
</evidence>
<evidence type="ECO:0000313" key="2">
    <source>
        <dbReference type="EMBL" id="GMS86887.1"/>
    </source>
</evidence>
<comment type="caution">
    <text evidence="2">The sequence shown here is derived from an EMBL/GenBank/DDBJ whole genome shotgun (WGS) entry which is preliminary data.</text>
</comment>
<evidence type="ECO:0000313" key="3">
    <source>
        <dbReference type="Proteomes" id="UP001432027"/>
    </source>
</evidence>
<dbReference type="Proteomes" id="UP001432027">
    <property type="component" value="Unassembled WGS sequence"/>
</dbReference>
<feature type="non-terminal residue" evidence="2">
    <location>
        <position position="1"/>
    </location>
</feature>
<feature type="region of interest" description="Disordered" evidence="1">
    <location>
        <begin position="54"/>
        <end position="83"/>
    </location>
</feature>
<protein>
    <submittedName>
        <fullName evidence="2">Uncharacterized protein</fullName>
    </submittedName>
</protein>
<dbReference type="EMBL" id="BTSX01000002">
    <property type="protein sequence ID" value="GMS86887.1"/>
    <property type="molecule type" value="Genomic_DNA"/>
</dbReference>
<proteinExistence type="predicted"/>